<proteinExistence type="predicted"/>
<name>A0A6G1KTE6_9PEZI</name>
<dbReference type="AlphaFoldDB" id="A0A6G1KTE6"/>
<organism evidence="3 4">
    <name type="scientific">Teratosphaeria nubilosa</name>
    <dbReference type="NCBI Taxonomy" id="161662"/>
    <lineage>
        <taxon>Eukaryota</taxon>
        <taxon>Fungi</taxon>
        <taxon>Dikarya</taxon>
        <taxon>Ascomycota</taxon>
        <taxon>Pezizomycotina</taxon>
        <taxon>Dothideomycetes</taxon>
        <taxon>Dothideomycetidae</taxon>
        <taxon>Mycosphaerellales</taxon>
        <taxon>Teratosphaeriaceae</taxon>
        <taxon>Teratosphaeria</taxon>
    </lineage>
</organism>
<sequence>MCYSFVLGGTGHHYDIDDTKHFYTMLHLNSINMPLTQQMQTSGLPLRTQDANAGASSKMSSKRRASSPAHDDERPAKMGKKSASSANGEFQGLAGEKSGNRTLVDARENDDASVVDLGVGSVQAGSCGRTAELGGQDEGGDAGTAMSVSTELEVDRLKQQLADQGGKLKEVNADLKTAQEKVKYLQDLGRSFKHKFEATNTRLVEIELELKNSQAETSEMRAENILLQNQQQETSTTSKNKPDTARAGFKELVKDVEKKCNERWVNKMRKANGDNAAKTTKLKKEHRQYMEKKESAWSNKFDELKQKHQEQQEATKEAFETKKTEWKAKFNKLVGDARADKENAIDSEKQAKKKFAEDIKALKAEQQAEIKKYKPETADAVKELNATLAESNNKIEYLRVKIAMQEDLAARALEDTRTQKSSLAIATDLVEQARAEKEDLKEKLTDKVAEVAEWKEQTKRAFQDVAFHKQKAAEWKMKADGHQRGVHGLNMALQSRDKALDSMRVELRAALNENERLKREEKRLVGELAGVVDEGCA</sequence>
<dbReference type="Proteomes" id="UP000799436">
    <property type="component" value="Unassembled WGS sequence"/>
</dbReference>
<feature type="region of interest" description="Disordered" evidence="2">
    <location>
        <begin position="227"/>
        <end position="246"/>
    </location>
</feature>
<gene>
    <name evidence="3" type="ORF">EJ03DRAFT_332355</name>
</gene>
<keyword evidence="1" id="KW-0175">Coiled coil</keyword>
<feature type="compositionally biased region" description="Polar residues" evidence="2">
    <location>
        <begin position="227"/>
        <end position="239"/>
    </location>
</feature>
<protein>
    <submittedName>
        <fullName evidence="3">Uncharacterized protein</fullName>
    </submittedName>
</protein>
<reference evidence="3" key="1">
    <citation type="journal article" date="2020" name="Stud. Mycol.">
        <title>101 Dothideomycetes genomes: a test case for predicting lifestyles and emergence of pathogens.</title>
        <authorList>
            <person name="Haridas S."/>
            <person name="Albert R."/>
            <person name="Binder M."/>
            <person name="Bloem J."/>
            <person name="Labutti K."/>
            <person name="Salamov A."/>
            <person name="Andreopoulos B."/>
            <person name="Baker S."/>
            <person name="Barry K."/>
            <person name="Bills G."/>
            <person name="Bluhm B."/>
            <person name="Cannon C."/>
            <person name="Castanera R."/>
            <person name="Culley D."/>
            <person name="Daum C."/>
            <person name="Ezra D."/>
            <person name="Gonzalez J."/>
            <person name="Henrissat B."/>
            <person name="Kuo A."/>
            <person name="Liang C."/>
            <person name="Lipzen A."/>
            <person name="Lutzoni F."/>
            <person name="Magnuson J."/>
            <person name="Mondo S."/>
            <person name="Nolan M."/>
            <person name="Ohm R."/>
            <person name="Pangilinan J."/>
            <person name="Park H.-J."/>
            <person name="Ramirez L."/>
            <person name="Alfaro M."/>
            <person name="Sun H."/>
            <person name="Tritt A."/>
            <person name="Yoshinaga Y."/>
            <person name="Zwiers L.-H."/>
            <person name="Turgeon B."/>
            <person name="Goodwin S."/>
            <person name="Spatafora J."/>
            <person name="Crous P."/>
            <person name="Grigoriev I."/>
        </authorList>
    </citation>
    <scope>NUCLEOTIDE SEQUENCE</scope>
    <source>
        <strain evidence="3">CBS 116005</strain>
    </source>
</reference>
<feature type="region of interest" description="Disordered" evidence="2">
    <location>
        <begin position="48"/>
        <end position="102"/>
    </location>
</feature>
<feature type="region of interest" description="Disordered" evidence="2">
    <location>
        <begin position="125"/>
        <end position="146"/>
    </location>
</feature>
<evidence type="ECO:0000256" key="1">
    <source>
        <dbReference type="SAM" id="Coils"/>
    </source>
</evidence>
<accession>A0A6G1KTE6</accession>
<evidence type="ECO:0000256" key="2">
    <source>
        <dbReference type="SAM" id="MobiDB-lite"/>
    </source>
</evidence>
<evidence type="ECO:0000313" key="3">
    <source>
        <dbReference type="EMBL" id="KAF2763896.1"/>
    </source>
</evidence>
<dbReference type="EMBL" id="ML995953">
    <property type="protein sequence ID" value="KAF2763896.1"/>
    <property type="molecule type" value="Genomic_DNA"/>
</dbReference>
<evidence type="ECO:0000313" key="4">
    <source>
        <dbReference type="Proteomes" id="UP000799436"/>
    </source>
</evidence>
<dbReference type="OrthoDB" id="10410039at2759"/>
<feature type="coiled-coil region" evidence="1">
    <location>
        <begin position="500"/>
        <end position="527"/>
    </location>
</feature>
<feature type="coiled-coil region" evidence="1">
    <location>
        <begin position="345"/>
        <end position="457"/>
    </location>
</feature>
<keyword evidence="4" id="KW-1185">Reference proteome</keyword>